<dbReference type="FunFam" id="3.10.280.10:FF:000007">
    <property type="entry name" value="Regulatory protein SUAPRGA1"/>
    <property type="match status" value="1"/>
</dbReference>
<evidence type="ECO:0000256" key="1">
    <source>
        <dbReference type="SAM" id="MobiDB-lite"/>
    </source>
</evidence>
<name>A0AAE0NP17_9PEZI</name>
<comment type="caution">
    <text evidence="2">The sequence shown here is derived from an EMBL/GenBank/DDBJ whole genome shotgun (WGS) entry which is preliminary data.</text>
</comment>
<accession>A0AAE0NP17</accession>
<feature type="region of interest" description="Disordered" evidence="1">
    <location>
        <begin position="152"/>
        <end position="175"/>
    </location>
</feature>
<protein>
    <submittedName>
        <fullName evidence="2">Mitochondrial glycoprotein</fullName>
    </submittedName>
</protein>
<dbReference type="PANTHER" id="PTHR10826">
    <property type="entry name" value="COMPLEMENT COMPONENT 1"/>
    <property type="match status" value="1"/>
</dbReference>
<dbReference type="Proteomes" id="UP001285441">
    <property type="component" value="Unassembled WGS sequence"/>
</dbReference>
<dbReference type="GO" id="GO:0005759">
    <property type="term" value="C:mitochondrial matrix"/>
    <property type="evidence" value="ECO:0007669"/>
    <property type="project" value="InterPro"/>
</dbReference>
<dbReference type="AlphaFoldDB" id="A0AAE0NP17"/>
<evidence type="ECO:0000313" key="2">
    <source>
        <dbReference type="EMBL" id="KAK3385076.1"/>
    </source>
</evidence>
<dbReference type="Pfam" id="PF02330">
    <property type="entry name" value="MAM33"/>
    <property type="match status" value="1"/>
</dbReference>
<gene>
    <name evidence="2" type="ORF">B0H63DRAFT_559774</name>
</gene>
<reference evidence="2" key="1">
    <citation type="journal article" date="2023" name="Mol. Phylogenet. Evol.">
        <title>Genome-scale phylogeny and comparative genomics of the fungal order Sordariales.</title>
        <authorList>
            <person name="Hensen N."/>
            <person name="Bonometti L."/>
            <person name="Westerberg I."/>
            <person name="Brannstrom I.O."/>
            <person name="Guillou S."/>
            <person name="Cros-Aarteil S."/>
            <person name="Calhoun S."/>
            <person name="Haridas S."/>
            <person name="Kuo A."/>
            <person name="Mondo S."/>
            <person name="Pangilinan J."/>
            <person name="Riley R."/>
            <person name="LaButti K."/>
            <person name="Andreopoulos B."/>
            <person name="Lipzen A."/>
            <person name="Chen C."/>
            <person name="Yan M."/>
            <person name="Daum C."/>
            <person name="Ng V."/>
            <person name="Clum A."/>
            <person name="Steindorff A."/>
            <person name="Ohm R.A."/>
            <person name="Martin F."/>
            <person name="Silar P."/>
            <person name="Natvig D.O."/>
            <person name="Lalanne C."/>
            <person name="Gautier V."/>
            <person name="Ament-Velasquez S.L."/>
            <person name="Kruys A."/>
            <person name="Hutchinson M.I."/>
            <person name="Powell A.J."/>
            <person name="Barry K."/>
            <person name="Miller A.N."/>
            <person name="Grigoriev I.V."/>
            <person name="Debuchy R."/>
            <person name="Gladieux P."/>
            <person name="Hiltunen Thoren M."/>
            <person name="Johannesson H."/>
        </authorList>
    </citation>
    <scope>NUCLEOTIDE SEQUENCE</scope>
    <source>
        <strain evidence="2">CBS 232.78</strain>
    </source>
</reference>
<reference evidence="2" key="2">
    <citation type="submission" date="2023-06" db="EMBL/GenBank/DDBJ databases">
        <authorList>
            <consortium name="Lawrence Berkeley National Laboratory"/>
            <person name="Haridas S."/>
            <person name="Hensen N."/>
            <person name="Bonometti L."/>
            <person name="Westerberg I."/>
            <person name="Brannstrom I.O."/>
            <person name="Guillou S."/>
            <person name="Cros-Aarteil S."/>
            <person name="Calhoun S."/>
            <person name="Kuo A."/>
            <person name="Mondo S."/>
            <person name="Pangilinan J."/>
            <person name="Riley R."/>
            <person name="LaButti K."/>
            <person name="Andreopoulos B."/>
            <person name="Lipzen A."/>
            <person name="Chen C."/>
            <person name="Yanf M."/>
            <person name="Daum C."/>
            <person name="Ng V."/>
            <person name="Clum A."/>
            <person name="Steindorff A."/>
            <person name="Ohm R."/>
            <person name="Martin F."/>
            <person name="Silar P."/>
            <person name="Natvig D."/>
            <person name="Lalanne C."/>
            <person name="Gautier V."/>
            <person name="Ament-velasquez S.L."/>
            <person name="Kruys A."/>
            <person name="Hutchinson M.I."/>
            <person name="Powell A.J."/>
            <person name="Barry K."/>
            <person name="Miller A.N."/>
            <person name="Grigoriev I.V."/>
            <person name="Debuchy R."/>
            <person name="Gladieux P."/>
            <person name="Thoren M.H."/>
            <person name="Johannesson H."/>
        </authorList>
    </citation>
    <scope>NUCLEOTIDE SEQUENCE</scope>
    <source>
        <strain evidence="2">CBS 232.78</strain>
    </source>
</reference>
<dbReference type="InterPro" id="IPR003428">
    <property type="entry name" value="MAM33"/>
</dbReference>
<dbReference type="InterPro" id="IPR036561">
    <property type="entry name" value="MAM33_sf"/>
</dbReference>
<dbReference type="Gene3D" id="3.10.280.10">
    <property type="entry name" value="Mitochondrial glycoprotein"/>
    <property type="match status" value="1"/>
</dbReference>
<dbReference type="PANTHER" id="PTHR10826:SF1">
    <property type="entry name" value="COMPLEMENT COMPONENT 1 Q SUBCOMPONENT-BINDING PROTEIN, MITOCHONDRIAL"/>
    <property type="match status" value="1"/>
</dbReference>
<keyword evidence="3" id="KW-1185">Reference proteome</keyword>
<evidence type="ECO:0000313" key="3">
    <source>
        <dbReference type="Proteomes" id="UP001285441"/>
    </source>
</evidence>
<organism evidence="2 3">
    <name type="scientific">Podospora didyma</name>
    <dbReference type="NCBI Taxonomy" id="330526"/>
    <lineage>
        <taxon>Eukaryota</taxon>
        <taxon>Fungi</taxon>
        <taxon>Dikarya</taxon>
        <taxon>Ascomycota</taxon>
        <taxon>Pezizomycotina</taxon>
        <taxon>Sordariomycetes</taxon>
        <taxon>Sordariomycetidae</taxon>
        <taxon>Sordariales</taxon>
        <taxon>Podosporaceae</taxon>
        <taxon>Podospora</taxon>
    </lineage>
</organism>
<dbReference type="EMBL" id="JAULSW010000004">
    <property type="protein sequence ID" value="KAK3385076.1"/>
    <property type="molecule type" value="Genomic_DNA"/>
</dbReference>
<sequence length="298" mass="32895">MMMSLRAVARSAPRATLARAAMVGRCQAVSRTNSLLKASATLRPQQQQLSTFSTSVFRRNAPSETDEELSTKLTSEIEFEHDVKEHEPLPASVKDFLENGPFEIVDIPGKEEVILTRTHNNEKITVSFSIADLHNYENDPYSEEDPALADEEMDGDVNGQQGSRGASDMEGEDDMGAGADEAAVPCRLNIVVEKPNKGALTIEAIAQDGTIVVENMFYYKDAKLAHGESADATHAAQDLYPGPPFGSLDEDLQVLMERYLEDRGITQALAVFVPDYMDMKEQREYLAWLSNVKSFIDA</sequence>
<dbReference type="GO" id="GO:0042256">
    <property type="term" value="P:cytosolic ribosome assembly"/>
    <property type="evidence" value="ECO:0007669"/>
    <property type="project" value="TreeGrafter"/>
</dbReference>
<proteinExistence type="predicted"/>
<dbReference type="SUPFAM" id="SSF54529">
    <property type="entry name" value="Mitochondrial glycoprotein MAM33-like"/>
    <property type="match status" value="1"/>
</dbReference>